<dbReference type="InterPro" id="IPR050517">
    <property type="entry name" value="DDR_Repair_Kinase"/>
</dbReference>
<feature type="non-terminal residue" evidence="4">
    <location>
        <position position="334"/>
    </location>
</feature>
<protein>
    <submittedName>
        <fullName evidence="4">Transformation/transcription domain-associated protein-like</fullName>
    </submittedName>
</protein>
<keyword evidence="3" id="KW-1185">Reference proteome</keyword>
<dbReference type="STRING" id="121845.A0A3Q0JLY1"/>
<feature type="region of interest" description="Disordered" evidence="1">
    <location>
        <begin position="1"/>
        <end position="27"/>
    </location>
</feature>
<dbReference type="GO" id="GO:0006281">
    <property type="term" value="P:DNA repair"/>
    <property type="evidence" value="ECO:0007669"/>
    <property type="project" value="TreeGrafter"/>
</dbReference>
<dbReference type="KEGG" id="dci:108253944"/>
<dbReference type="GO" id="GO:0006355">
    <property type="term" value="P:regulation of DNA-templated transcription"/>
    <property type="evidence" value="ECO:0007669"/>
    <property type="project" value="TreeGrafter"/>
</dbReference>
<sequence length="334" mass="38483">MSIVKSEPTAVHSQETSKPDSDPIRDTPAMRRCLSIMQTQRDIDPPVMIALKTIVDQMSWFRESWNEQVLRQVRMALAKCYGIAFDKKDNVRDAVITAHTFNFVNKLISTFGIGIENVNSEKTTAISAGSESLAKRAQKTMQDPAFQKMKSQFMRDFDFKVPGATKLHNLIGKLKKWIKILEAKNKRSPQSFLIEENCRYLSNFNLQTAEIELPGEYLSPKHSHYYVCISKFMPRVEVVQKHHSAARRLYIRGHNGKVYPYLVMNDSGLIDSRRDERVLQLLRMLNHYLSKQKETAKRFLHFSVPRVVPISAEFRLVEDNPASLSLLDIYKSCI</sequence>
<organism evidence="3 4">
    <name type="scientific">Diaphorina citri</name>
    <name type="common">Asian citrus psyllid</name>
    <dbReference type="NCBI Taxonomy" id="121845"/>
    <lineage>
        <taxon>Eukaryota</taxon>
        <taxon>Metazoa</taxon>
        <taxon>Ecdysozoa</taxon>
        <taxon>Arthropoda</taxon>
        <taxon>Hexapoda</taxon>
        <taxon>Insecta</taxon>
        <taxon>Pterygota</taxon>
        <taxon>Neoptera</taxon>
        <taxon>Paraneoptera</taxon>
        <taxon>Hemiptera</taxon>
        <taxon>Sternorrhyncha</taxon>
        <taxon>Psylloidea</taxon>
        <taxon>Psyllidae</taxon>
        <taxon>Diaphorininae</taxon>
        <taxon>Diaphorina</taxon>
    </lineage>
</organism>
<dbReference type="GO" id="GO:0000124">
    <property type="term" value="C:SAGA complex"/>
    <property type="evidence" value="ECO:0007669"/>
    <property type="project" value="TreeGrafter"/>
</dbReference>
<reference evidence="4" key="1">
    <citation type="submission" date="2025-08" db="UniProtKB">
        <authorList>
            <consortium name="RefSeq"/>
        </authorList>
    </citation>
    <scope>IDENTIFICATION</scope>
</reference>
<proteinExistence type="predicted"/>
<dbReference type="InterPro" id="IPR011009">
    <property type="entry name" value="Kinase-like_dom_sf"/>
</dbReference>
<name>A0A3Q0JLY1_DIACI</name>
<dbReference type="PANTHER" id="PTHR11139">
    <property type="entry name" value="ATAXIA TELANGIECTASIA MUTATED ATM -RELATED"/>
    <property type="match status" value="1"/>
</dbReference>
<dbReference type="PANTHER" id="PTHR11139:SF1">
    <property type="entry name" value="TRANSFORMATION_TRANSCRIPTION DOMAIN-ASSOCIATED PROTEIN"/>
    <property type="match status" value="1"/>
</dbReference>
<gene>
    <name evidence="4" type="primary">LOC108253944</name>
</gene>
<evidence type="ECO:0000259" key="2">
    <source>
        <dbReference type="PROSITE" id="PS50290"/>
    </source>
</evidence>
<dbReference type="AlphaFoldDB" id="A0A3Q0JLY1"/>
<dbReference type="RefSeq" id="XP_026687845.1">
    <property type="nucleotide sequence ID" value="XM_026832044.1"/>
</dbReference>
<dbReference type="GO" id="GO:0005634">
    <property type="term" value="C:nucleus"/>
    <property type="evidence" value="ECO:0007669"/>
    <property type="project" value="TreeGrafter"/>
</dbReference>
<dbReference type="PaxDb" id="121845-A0A3Q0JLY1"/>
<dbReference type="PROSITE" id="PS50290">
    <property type="entry name" value="PI3_4_KINASE_3"/>
    <property type="match status" value="1"/>
</dbReference>
<feature type="compositionally biased region" description="Basic and acidic residues" evidence="1">
    <location>
        <begin position="15"/>
        <end position="27"/>
    </location>
</feature>
<feature type="domain" description="PI3K/PI4K catalytic" evidence="2">
    <location>
        <begin position="233"/>
        <end position="334"/>
    </location>
</feature>
<dbReference type="Proteomes" id="UP000079169">
    <property type="component" value="Unplaced"/>
</dbReference>
<dbReference type="GeneID" id="108253944"/>
<dbReference type="SUPFAM" id="SSF56112">
    <property type="entry name" value="Protein kinase-like (PK-like)"/>
    <property type="match status" value="1"/>
</dbReference>
<dbReference type="InterPro" id="IPR000403">
    <property type="entry name" value="PI3/4_kinase_cat_dom"/>
</dbReference>
<dbReference type="Gene3D" id="3.30.1010.10">
    <property type="entry name" value="Phosphatidylinositol 3-kinase Catalytic Subunit, Chain A, domain 4"/>
    <property type="match status" value="1"/>
</dbReference>
<evidence type="ECO:0000313" key="3">
    <source>
        <dbReference type="Proteomes" id="UP000079169"/>
    </source>
</evidence>
<evidence type="ECO:0000313" key="4">
    <source>
        <dbReference type="RefSeq" id="XP_026687845.1"/>
    </source>
</evidence>
<evidence type="ECO:0000256" key="1">
    <source>
        <dbReference type="SAM" id="MobiDB-lite"/>
    </source>
</evidence>
<dbReference type="GO" id="GO:0035267">
    <property type="term" value="C:NuA4 histone acetyltransferase complex"/>
    <property type="evidence" value="ECO:0007669"/>
    <property type="project" value="TreeGrafter"/>
</dbReference>
<accession>A0A3Q0JLY1</accession>